<feature type="transmembrane region" description="Helical" evidence="5">
    <location>
        <begin position="345"/>
        <end position="366"/>
    </location>
</feature>
<protein>
    <submittedName>
        <fullName evidence="7">Spectinomycin tetracycline efflux pump</fullName>
    </submittedName>
</protein>
<dbReference type="SUPFAM" id="SSF103473">
    <property type="entry name" value="MFS general substrate transporter"/>
    <property type="match status" value="1"/>
</dbReference>
<dbReference type="Proteomes" id="UP000255082">
    <property type="component" value="Unassembled WGS sequence"/>
</dbReference>
<feature type="transmembrane region" description="Helical" evidence="5">
    <location>
        <begin position="27"/>
        <end position="50"/>
    </location>
</feature>
<dbReference type="GO" id="GO:0005886">
    <property type="term" value="C:plasma membrane"/>
    <property type="evidence" value="ECO:0007669"/>
    <property type="project" value="UniProtKB-SubCell"/>
</dbReference>
<comment type="subcellular location">
    <subcellularLocation>
        <location evidence="1">Cell membrane</location>
        <topology evidence="1">Multi-pass membrane protein</topology>
    </subcellularLocation>
</comment>
<dbReference type="PROSITE" id="PS00216">
    <property type="entry name" value="SUGAR_TRANSPORT_1"/>
    <property type="match status" value="1"/>
</dbReference>
<evidence type="ECO:0000256" key="1">
    <source>
        <dbReference type="ARBA" id="ARBA00004651"/>
    </source>
</evidence>
<evidence type="ECO:0000259" key="6">
    <source>
        <dbReference type="PROSITE" id="PS50850"/>
    </source>
</evidence>
<feature type="transmembrane region" description="Helical" evidence="5">
    <location>
        <begin position="124"/>
        <end position="144"/>
    </location>
</feature>
<sequence length="477" mass="49458">MDGVTAEQSVTADEPTPVRPVRDRSTAIVWILCSAAFVAMLDVFVVNVAFTKIGESYRGSSPADVSWVLNGYAIVYAALLIPAGRFSDRFGRKAGFLAGLGLFTAASVACAAAPALWALVAFRLLQAVGAAALTPAGLGLLLTVLPPERVPGAVKIWATTSSFAAACGPVVGGALVEISWRWVFLINLPVGVVTGLAAVWLIPNTAQRTSARVPDLLGVVVLIMAIGALSLALVESDAWTGAATWAAAAVAVLGVAVFVLRMRRHPDPVVPPDLFRVPTFAWANATVLAFCTAFGAWFLSITLWLENAAHFGTIETGLAIVPGPIMVPVFAAVSQRLIRRIPAGVVVALGNALFAAGVLLVLTTAATPVRYATAVLPGWVISGIGIGLALPTMIASAAVDLPPDRSATGSAVVNTARQLGYVLGVAVLIALLGSLDTTDRMVTAFRHGWVFIAVVAVLGAATAFGITPRTRRSNRSE</sequence>
<dbReference type="InterPro" id="IPR005829">
    <property type="entry name" value="Sugar_transporter_CS"/>
</dbReference>
<feature type="transmembrane region" description="Helical" evidence="5">
    <location>
        <begin position="65"/>
        <end position="84"/>
    </location>
</feature>
<dbReference type="GO" id="GO:0022857">
    <property type="term" value="F:transmembrane transporter activity"/>
    <property type="evidence" value="ECO:0007669"/>
    <property type="project" value="InterPro"/>
</dbReference>
<feature type="transmembrane region" description="Helical" evidence="5">
    <location>
        <begin position="96"/>
        <end position="118"/>
    </location>
</feature>
<feature type="transmembrane region" description="Helical" evidence="5">
    <location>
        <begin position="182"/>
        <end position="202"/>
    </location>
</feature>
<evidence type="ECO:0000313" key="8">
    <source>
        <dbReference type="Proteomes" id="UP000255082"/>
    </source>
</evidence>
<feature type="transmembrane region" description="Helical" evidence="5">
    <location>
        <begin position="214"/>
        <end position="233"/>
    </location>
</feature>
<evidence type="ECO:0000256" key="4">
    <source>
        <dbReference type="ARBA" id="ARBA00023136"/>
    </source>
</evidence>
<feature type="transmembrane region" description="Helical" evidence="5">
    <location>
        <begin position="239"/>
        <end position="260"/>
    </location>
</feature>
<dbReference type="Pfam" id="PF07690">
    <property type="entry name" value="MFS_1"/>
    <property type="match status" value="1"/>
</dbReference>
<dbReference type="OrthoDB" id="7375466at2"/>
<feature type="transmembrane region" description="Helical" evidence="5">
    <location>
        <begin position="447"/>
        <end position="466"/>
    </location>
</feature>
<feature type="domain" description="Major facilitator superfamily (MFS) profile" evidence="6">
    <location>
        <begin position="28"/>
        <end position="471"/>
    </location>
</feature>
<proteinExistence type="predicted"/>
<dbReference type="PANTHER" id="PTHR42718:SF48">
    <property type="entry name" value="CONSERVED TWO-DOMAIN MEMBRANE PROTEIN-RELATED"/>
    <property type="match status" value="1"/>
</dbReference>
<feature type="transmembrane region" description="Helical" evidence="5">
    <location>
        <begin position="419"/>
        <end position="435"/>
    </location>
</feature>
<dbReference type="InterPro" id="IPR020846">
    <property type="entry name" value="MFS_dom"/>
</dbReference>
<keyword evidence="3 5" id="KW-1133">Transmembrane helix</keyword>
<dbReference type="EMBL" id="UGRU01000001">
    <property type="protein sequence ID" value="SUA48231.1"/>
    <property type="molecule type" value="Genomic_DNA"/>
</dbReference>
<evidence type="ECO:0000256" key="5">
    <source>
        <dbReference type="SAM" id="Phobius"/>
    </source>
</evidence>
<evidence type="ECO:0000256" key="2">
    <source>
        <dbReference type="ARBA" id="ARBA00022692"/>
    </source>
</evidence>
<dbReference type="InterPro" id="IPR036259">
    <property type="entry name" value="MFS_trans_sf"/>
</dbReference>
<organism evidence="7 8">
    <name type="scientific">Nocardia africana</name>
    <dbReference type="NCBI Taxonomy" id="134964"/>
    <lineage>
        <taxon>Bacteria</taxon>
        <taxon>Bacillati</taxon>
        <taxon>Actinomycetota</taxon>
        <taxon>Actinomycetes</taxon>
        <taxon>Mycobacteriales</taxon>
        <taxon>Nocardiaceae</taxon>
        <taxon>Nocardia</taxon>
    </lineage>
</organism>
<keyword evidence="2 5" id="KW-0812">Transmembrane</keyword>
<dbReference type="CDD" id="cd17321">
    <property type="entry name" value="MFS_MMR_MDR_like"/>
    <property type="match status" value="1"/>
</dbReference>
<dbReference type="InterPro" id="IPR011701">
    <property type="entry name" value="MFS"/>
</dbReference>
<accession>A0A378X6D2</accession>
<feature type="transmembrane region" description="Helical" evidence="5">
    <location>
        <begin position="311"/>
        <end position="333"/>
    </location>
</feature>
<dbReference type="RefSeq" id="WP_084491990.1">
    <property type="nucleotide sequence ID" value="NZ_JAJFOE010000002.1"/>
</dbReference>
<dbReference type="Gene3D" id="1.20.1250.20">
    <property type="entry name" value="MFS general substrate transporter like domains"/>
    <property type="match status" value="2"/>
</dbReference>
<dbReference type="PROSITE" id="PS50850">
    <property type="entry name" value="MFS"/>
    <property type="match status" value="1"/>
</dbReference>
<gene>
    <name evidence="7" type="primary">stp_25</name>
    <name evidence="7" type="ORF">NCTC13184_06780</name>
</gene>
<dbReference type="AlphaFoldDB" id="A0A378X6D2"/>
<keyword evidence="4 5" id="KW-0472">Membrane</keyword>
<dbReference type="PANTHER" id="PTHR42718">
    <property type="entry name" value="MAJOR FACILITATOR SUPERFAMILY MULTIDRUG TRANSPORTER MFSC"/>
    <property type="match status" value="1"/>
</dbReference>
<evidence type="ECO:0000313" key="7">
    <source>
        <dbReference type="EMBL" id="SUA48231.1"/>
    </source>
</evidence>
<name>A0A378X6D2_9NOCA</name>
<feature type="transmembrane region" description="Helical" evidence="5">
    <location>
        <begin position="378"/>
        <end position="399"/>
    </location>
</feature>
<reference evidence="7 8" key="1">
    <citation type="submission" date="2018-06" db="EMBL/GenBank/DDBJ databases">
        <authorList>
            <consortium name="Pathogen Informatics"/>
            <person name="Doyle S."/>
        </authorList>
    </citation>
    <scope>NUCLEOTIDE SEQUENCE [LARGE SCALE GENOMIC DNA]</scope>
    <source>
        <strain evidence="7 8">NCTC13184</strain>
    </source>
</reference>
<feature type="transmembrane region" description="Helical" evidence="5">
    <location>
        <begin position="281"/>
        <end position="305"/>
    </location>
</feature>
<evidence type="ECO:0000256" key="3">
    <source>
        <dbReference type="ARBA" id="ARBA00022989"/>
    </source>
</evidence>
<feature type="transmembrane region" description="Helical" evidence="5">
    <location>
        <begin position="156"/>
        <end position="176"/>
    </location>
</feature>